<reference evidence="1" key="1">
    <citation type="submission" date="2022-11" db="EMBL/GenBank/DDBJ databases">
        <authorList>
            <person name="Petersen C."/>
        </authorList>
    </citation>
    <scope>NUCLEOTIDE SEQUENCE</scope>
    <source>
        <strain evidence="1">IBT 16849</strain>
    </source>
</reference>
<sequence length="98" mass="10899">MSPWQCTPETAEMEILAGISQLAVMLDRNDGLDKNRHEERDKLAAGIEDAKVLLGLHLCRIEDDLTRQVLLDTFLLYLGPTDAPWMLAPLLARLASGI</sequence>
<dbReference type="Proteomes" id="UP001150879">
    <property type="component" value="Unassembled WGS sequence"/>
</dbReference>
<organism evidence="1 2">
    <name type="scientific">Penicillium cf. griseofulvum</name>
    <dbReference type="NCBI Taxonomy" id="2972120"/>
    <lineage>
        <taxon>Eukaryota</taxon>
        <taxon>Fungi</taxon>
        <taxon>Dikarya</taxon>
        <taxon>Ascomycota</taxon>
        <taxon>Pezizomycotina</taxon>
        <taxon>Eurotiomycetes</taxon>
        <taxon>Eurotiomycetidae</taxon>
        <taxon>Eurotiales</taxon>
        <taxon>Aspergillaceae</taxon>
        <taxon>Penicillium</taxon>
    </lineage>
</organism>
<gene>
    <name evidence="1" type="ORF">N7472_000263</name>
</gene>
<evidence type="ECO:0000313" key="1">
    <source>
        <dbReference type="EMBL" id="KAJ5210124.1"/>
    </source>
</evidence>
<keyword evidence="2" id="KW-1185">Reference proteome</keyword>
<protein>
    <submittedName>
        <fullName evidence="1">Uncharacterized protein</fullName>
    </submittedName>
</protein>
<accession>A0A9W9T5C5</accession>
<comment type="caution">
    <text evidence="1">The sequence shown here is derived from an EMBL/GenBank/DDBJ whole genome shotgun (WGS) entry which is preliminary data.</text>
</comment>
<dbReference type="AlphaFoldDB" id="A0A9W9T5C5"/>
<evidence type="ECO:0000313" key="2">
    <source>
        <dbReference type="Proteomes" id="UP001150879"/>
    </source>
</evidence>
<name>A0A9W9T5C5_9EURO</name>
<proteinExistence type="predicted"/>
<reference evidence="1" key="2">
    <citation type="journal article" date="2023" name="IMA Fungus">
        <title>Comparative genomic study of the Penicillium genus elucidates a diverse pangenome and 15 lateral gene transfer events.</title>
        <authorList>
            <person name="Petersen C."/>
            <person name="Sorensen T."/>
            <person name="Nielsen M.R."/>
            <person name="Sondergaard T.E."/>
            <person name="Sorensen J.L."/>
            <person name="Fitzpatrick D.A."/>
            <person name="Frisvad J.C."/>
            <person name="Nielsen K.L."/>
        </authorList>
    </citation>
    <scope>NUCLEOTIDE SEQUENCE</scope>
    <source>
        <strain evidence="1">IBT 16849</strain>
    </source>
</reference>
<dbReference type="EMBL" id="JAPQKP010000001">
    <property type="protein sequence ID" value="KAJ5210124.1"/>
    <property type="molecule type" value="Genomic_DNA"/>
</dbReference>
<dbReference type="OrthoDB" id="4360224at2759"/>